<evidence type="ECO:0000313" key="2">
    <source>
        <dbReference type="Proteomes" id="UP000694865"/>
    </source>
</evidence>
<sequence length="139" mass="15943">MGRLTIIVCICIISLAHIANGKSNEAYTHQQQLFRSIMLFREVAPMWKRCSQTVCSRDRNMTRCTSLRPALVVSVHSNTLTKMVKLKGFFMTSLWQFARRLVRIASSCTIHCRDVILTLEGTIPGLGKRRFLYSFDNTK</sequence>
<reference evidence="3" key="1">
    <citation type="submission" date="2025-08" db="UniProtKB">
        <authorList>
            <consortium name="RefSeq"/>
        </authorList>
    </citation>
    <scope>IDENTIFICATION</scope>
    <source>
        <tissue evidence="3">Testes</tissue>
    </source>
</reference>
<name>A0ABM0MUA2_SACKO</name>
<feature type="chain" id="PRO_5045159739" evidence="1">
    <location>
        <begin position="22"/>
        <end position="139"/>
    </location>
</feature>
<evidence type="ECO:0000256" key="1">
    <source>
        <dbReference type="SAM" id="SignalP"/>
    </source>
</evidence>
<keyword evidence="1" id="KW-0732">Signal</keyword>
<accession>A0ABM0MUA2</accession>
<proteinExistence type="predicted"/>
<evidence type="ECO:0000313" key="3">
    <source>
        <dbReference type="RefSeq" id="XP_006823593.1"/>
    </source>
</evidence>
<organism evidence="2 3">
    <name type="scientific">Saccoglossus kowalevskii</name>
    <name type="common">Acorn worm</name>
    <dbReference type="NCBI Taxonomy" id="10224"/>
    <lineage>
        <taxon>Eukaryota</taxon>
        <taxon>Metazoa</taxon>
        <taxon>Hemichordata</taxon>
        <taxon>Enteropneusta</taxon>
        <taxon>Harrimaniidae</taxon>
        <taxon>Saccoglossus</taxon>
    </lineage>
</organism>
<dbReference type="Proteomes" id="UP000694865">
    <property type="component" value="Unplaced"/>
</dbReference>
<keyword evidence="2" id="KW-1185">Reference proteome</keyword>
<gene>
    <name evidence="3" type="primary">LOC102807949</name>
</gene>
<dbReference type="RefSeq" id="XP_006823593.1">
    <property type="nucleotide sequence ID" value="XM_006823530.1"/>
</dbReference>
<dbReference type="GeneID" id="102807949"/>
<feature type="signal peptide" evidence="1">
    <location>
        <begin position="1"/>
        <end position="21"/>
    </location>
</feature>
<protein>
    <submittedName>
        <fullName evidence="3">Uncharacterized protein LOC102807949</fullName>
    </submittedName>
</protein>